<evidence type="ECO:0000256" key="4">
    <source>
        <dbReference type="ARBA" id="ARBA00023136"/>
    </source>
</evidence>
<evidence type="ECO:0000256" key="3">
    <source>
        <dbReference type="ARBA" id="ARBA00022989"/>
    </source>
</evidence>
<dbReference type="Proteomes" id="UP000675881">
    <property type="component" value="Chromosome 11"/>
</dbReference>
<comment type="subcellular location">
    <subcellularLocation>
        <location evidence="1">Membrane</location>
        <topology evidence="1">Multi-pass membrane protein</topology>
    </subcellularLocation>
</comment>
<dbReference type="EMBL" id="HG994590">
    <property type="protein sequence ID" value="CAF2800911.1"/>
    <property type="molecule type" value="Genomic_DNA"/>
</dbReference>
<dbReference type="Pfam" id="PF07690">
    <property type="entry name" value="MFS_1"/>
    <property type="match status" value="1"/>
</dbReference>
<dbReference type="AlphaFoldDB" id="A0A7R8CEX1"/>
<proteinExistence type="predicted"/>
<keyword evidence="6" id="KW-1185">Reference proteome</keyword>
<dbReference type="GO" id="GO:0016020">
    <property type="term" value="C:membrane"/>
    <property type="evidence" value="ECO:0007669"/>
    <property type="project" value="UniProtKB-SubCell"/>
</dbReference>
<name>A0A7R8CEX1_LEPSM</name>
<organism evidence="5 6">
    <name type="scientific">Lepeophtheirus salmonis</name>
    <name type="common">Salmon louse</name>
    <name type="synonym">Caligus salmonis</name>
    <dbReference type="NCBI Taxonomy" id="72036"/>
    <lineage>
        <taxon>Eukaryota</taxon>
        <taxon>Metazoa</taxon>
        <taxon>Ecdysozoa</taxon>
        <taxon>Arthropoda</taxon>
        <taxon>Crustacea</taxon>
        <taxon>Multicrustacea</taxon>
        <taxon>Hexanauplia</taxon>
        <taxon>Copepoda</taxon>
        <taxon>Siphonostomatoida</taxon>
        <taxon>Caligidae</taxon>
        <taxon>Lepeophtheirus</taxon>
    </lineage>
</organism>
<keyword evidence="3" id="KW-1133">Transmembrane helix</keyword>
<dbReference type="PANTHER" id="PTHR23507">
    <property type="entry name" value="ZGC:174356"/>
    <property type="match status" value="1"/>
</dbReference>
<sequence>MQNLYTVEPVQLFYGIMAMVSSVNKEIKDEVQEIVTELEIIDGTLVAIPAVVFSLFMGSWSDRNGRKFLLILPFIGNIIAFLVYILNYYFFFELGIYNLLWGSSVGMFGGYVCLNIGLYGYIADVSTITSRTTRLSYLNGITSLSFVIGSAIGGQLFNAMHNYYIIFGISIGFGILGIIYSIFFVKESIIPKEESEETNRGLFDLYHVKECFKTATKDRSTFYPRFGVIILVLHFASMMFCLNTSHYDYLLMVNKFDWGVHDFSNFLIVTRIVRFVGLLLLLPLLSSVFHIRDEAITLFGTILTCLSYLIIALGQSSILMFVAVVFQFNSIVTVSIRSQCTKATSPEEYPIPYLDSYTERL</sequence>
<evidence type="ECO:0000313" key="6">
    <source>
        <dbReference type="Proteomes" id="UP000675881"/>
    </source>
</evidence>
<evidence type="ECO:0000256" key="2">
    <source>
        <dbReference type="ARBA" id="ARBA00022692"/>
    </source>
</evidence>
<dbReference type="InterPro" id="IPR011701">
    <property type="entry name" value="MFS"/>
</dbReference>
<evidence type="ECO:0000313" key="5">
    <source>
        <dbReference type="EMBL" id="CAF2800911.1"/>
    </source>
</evidence>
<gene>
    <name evidence="5" type="ORF">LSAA_2940</name>
</gene>
<dbReference type="SUPFAM" id="SSF103473">
    <property type="entry name" value="MFS general substrate transporter"/>
    <property type="match status" value="1"/>
</dbReference>
<accession>A0A7R8CEX1</accession>
<reference evidence="5" key="1">
    <citation type="submission" date="2021-02" db="EMBL/GenBank/DDBJ databases">
        <authorList>
            <person name="Bekaert M."/>
        </authorList>
    </citation>
    <scope>NUCLEOTIDE SEQUENCE</scope>
    <source>
        <strain evidence="5">IoA-00</strain>
    </source>
</reference>
<dbReference type="GO" id="GO:0022857">
    <property type="term" value="F:transmembrane transporter activity"/>
    <property type="evidence" value="ECO:0007669"/>
    <property type="project" value="InterPro"/>
</dbReference>
<keyword evidence="4" id="KW-0472">Membrane</keyword>
<dbReference type="Gene3D" id="1.20.1250.20">
    <property type="entry name" value="MFS general substrate transporter like domains"/>
    <property type="match status" value="1"/>
</dbReference>
<protein>
    <submittedName>
        <fullName evidence="5">SLC46A3</fullName>
    </submittedName>
</protein>
<dbReference type="InterPro" id="IPR036259">
    <property type="entry name" value="MFS_trans_sf"/>
</dbReference>
<dbReference type="OrthoDB" id="3026777at2759"/>
<dbReference type="PANTHER" id="PTHR23507:SF1">
    <property type="entry name" value="FI18259P1-RELATED"/>
    <property type="match status" value="1"/>
</dbReference>
<keyword evidence="2" id="KW-0812">Transmembrane</keyword>
<evidence type="ECO:0000256" key="1">
    <source>
        <dbReference type="ARBA" id="ARBA00004141"/>
    </source>
</evidence>